<dbReference type="OrthoDB" id="7581072at2"/>
<reference evidence="1 2" key="1">
    <citation type="journal article" date="2019" name="Environ. Microbiol.">
        <title>Species interactions and distinct microbial communities in high Arctic permafrost affected cryosols are associated with the CH4 and CO2 gas fluxes.</title>
        <authorList>
            <person name="Altshuler I."/>
            <person name="Hamel J."/>
            <person name="Turney S."/>
            <person name="Magnuson E."/>
            <person name="Levesque R."/>
            <person name="Greer C."/>
            <person name="Whyte L.G."/>
        </authorList>
    </citation>
    <scope>NUCLEOTIDE SEQUENCE [LARGE SCALE GENOMIC DNA]</scope>
    <source>
        <strain evidence="1 2">S5.1</strain>
    </source>
</reference>
<protein>
    <submittedName>
        <fullName evidence="1">Uncharacterized protein</fullName>
    </submittedName>
</protein>
<accession>A0A502CAY6</accession>
<dbReference type="RefSeq" id="WP_140872436.1">
    <property type="nucleotide sequence ID" value="NZ_RCZK01000012.1"/>
</dbReference>
<name>A0A502CAY6_9SPHN</name>
<comment type="caution">
    <text evidence="1">The sequence shown here is derived from an EMBL/GenBank/DDBJ whole genome shotgun (WGS) entry which is preliminary data.</text>
</comment>
<dbReference type="AlphaFoldDB" id="A0A502CAY6"/>
<evidence type="ECO:0000313" key="2">
    <source>
        <dbReference type="Proteomes" id="UP000318413"/>
    </source>
</evidence>
<gene>
    <name evidence="1" type="ORF">EAH84_12965</name>
</gene>
<dbReference type="EMBL" id="RCZK01000012">
    <property type="protein sequence ID" value="TPG10013.1"/>
    <property type="molecule type" value="Genomic_DNA"/>
</dbReference>
<dbReference type="Proteomes" id="UP000318413">
    <property type="component" value="Unassembled WGS sequence"/>
</dbReference>
<proteinExistence type="predicted"/>
<evidence type="ECO:0000313" key="1">
    <source>
        <dbReference type="EMBL" id="TPG10013.1"/>
    </source>
</evidence>
<organism evidence="1 2">
    <name type="scientific">Sphingomonas oligophenolica</name>
    <dbReference type="NCBI Taxonomy" id="301154"/>
    <lineage>
        <taxon>Bacteria</taxon>
        <taxon>Pseudomonadati</taxon>
        <taxon>Pseudomonadota</taxon>
        <taxon>Alphaproteobacteria</taxon>
        <taxon>Sphingomonadales</taxon>
        <taxon>Sphingomonadaceae</taxon>
        <taxon>Sphingomonas</taxon>
    </lineage>
</organism>
<sequence>MDLSFTGFDDRTEVTALPADLSVLMVGIAARQAASVTAHVQAGFAPGIASTRLLEPVDGAFNGPMARALIRWKDQ</sequence>
<keyword evidence="2" id="KW-1185">Reference proteome</keyword>